<protein>
    <recommendedName>
        <fullName evidence="2">DUF481 domain-containing protein</fullName>
    </recommendedName>
</protein>
<comment type="caution">
    <text evidence="1">The sequence shown here is derived from an EMBL/GenBank/DDBJ whole genome shotgun (WGS) entry which is preliminary data.</text>
</comment>
<organism evidence="1">
    <name type="scientific">candidate division WOR-3 bacterium</name>
    <dbReference type="NCBI Taxonomy" id="2052148"/>
    <lineage>
        <taxon>Bacteria</taxon>
        <taxon>Bacteria division WOR-3</taxon>
    </lineage>
</organism>
<dbReference type="EMBL" id="DSUT01000158">
    <property type="protein sequence ID" value="HGK28785.1"/>
    <property type="molecule type" value="Genomic_DNA"/>
</dbReference>
<gene>
    <name evidence="1" type="ORF">ENS41_07520</name>
</gene>
<accession>A0A7C4CC17</accession>
<evidence type="ECO:0008006" key="2">
    <source>
        <dbReference type="Google" id="ProtNLM"/>
    </source>
</evidence>
<evidence type="ECO:0000313" key="1">
    <source>
        <dbReference type="EMBL" id="HGK28785.1"/>
    </source>
</evidence>
<reference evidence="1" key="1">
    <citation type="journal article" date="2020" name="mSystems">
        <title>Genome- and Community-Level Interaction Insights into Carbon Utilization and Element Cycling Functions of Hydrothermarchaeota in Hydrothermal Sediment.</title>
        <authorList>
            <person name="Zhou Z."/>
            <person name="Liu Y."/>
            <person name="Xu W."/>
            <person name="Pan J."/>
            <person name="Luo Z.H."/>
            <person name="Li M."/>
        </authorList>
    </citation>
    <scope>NUCLEOTIDE SEQUENCE [LARGE SCALE GENOMIC DNA]</scope>
    <source>
        <strain evidence="1">SpSt-488</strain>
    </source>
</reference>
<sequence length="428" mass="47965">MTRTDGASRTAGNALLLTCLLIPFLARADIADPVHLRTDSSWRDLAPRLYIQDETDADLDYIKTEITFVNYVRDRTEADVQLTITSQTTGDGGREFCLTFQGLGSFRDINSVLKQTVSPAATDDEIRTALVATIRRGLVPFVARTALRDHLSIEFTPPTAPTAVTDPWRNWVFSISLDGWGNGDQAYSYVYANLSPNLKRVTERQKLELNGGMTANHRRFVIDSTTTITALTRSYYANGSWGSKLSEHFSLGARIEYLTSDYYNVRYVFAAGPKLEYNIVPYSEYVRHKIYIQLAPAVAHSRYFDTTLLNRLEETRVKNKAVLGATLTRPWGSVELTAEGSHYLHDFSKNRLSLSSTVSLRIVAGLSLSISGGYNLIHDQLSLRKGTASEEERLLRLREMLTGYSCWLGFGISYTFGSPYSNIVNPIF</sequence>
<dbReference type="AlphaFoldDB" id="A0A7C4CC17"/>
<name>A0A7C4CC17_UNCW3</name>
<proteinExistence type="predicted"/>